<evidence type="ECO:0000313" key="12">
    <source>
        <dbReference type="EMBL" id="CAL4900545.1"/>
    </source>
</evidence>
<organism evidence="12 13">
    <name type="scientific">Urochloa decumbens</name>
    <dbReference type="NCBI Taxonomy" id="240449"/>
    <lineage>
        <taxon>Eukaryota</taxon>
        <taxon>Viridiplantae</taxon>
        <taxon>Streptophyta</taxon>
        <taxon>Embryophyta</taxon>
        <taxon>Tracheophyta</taxon>
        <taxon>Spermatophyta</taxon>
        <taxon>Magnoliopsida</taxon>
        <taxon>Liliopsida</taxon>
        <taxon>Poales</taxon>
        <taxon>Poaceae</taxon>
        <taxon>PACMAD clade</taxon>
        <taxon>Panicoideae</taxon>
        <taxon>Panicodae</taxon>
        <taxon>Paniceae</taxon>
        <taxon>Melinidinae</taxon>
        <taxon>Urochloa</taxon>
    </lineage>
</organism>
<proteinExistence type="inferred from homology"/>
<dbReference type="FunFam" id="3.40.50.1820:FF:000065">
    <property type="entry name" value="Phospholipase A1-II 3"/>
    <property type="match status" value="1"/>
</dbReference>
<keyword evidence="5" id="KW-0934">Plastid</keyword>
<evidence type="ECO:0000256" key="1">
    <source>
        <dbReference type="ARBA" id="ARBA00003523"/>
    </source>
</evidence>
<keyword evidence="9" id="KW-0443">Lipid metabolism</keyword>
<feature type="region of interest" description="Disordered" evidence="10">
    <location>
        <begin position="77"/>
        <end position="99"/>
    </location>
</feature>
<keyword evidence="8" id="KW-0442">Lipid degradation</keyword>
<dbReference type="Gene3D" id="3.40.50.1820">
    <property type="entry name" value="alpha/beta hydrolase"/>
    <property type="match status" value="1"/>
</dbReference>
<feature type="compositionally biased region" description="Low complexity" evidence="10">
    <location>
        <begin position="41"/>
        <end position="59"/>
    </location>
</feature>
<dbReference type="PANTHER" id="PTHR31403">
    <property type="entry name" value="PHOSPHOLIPASE A1-IBETA2, CHLOROPLASTIC"/>
    <property type="match status" value="1"/>
</dbReference>
<feature type="region of interest" description="Disordered" evidence="10">
    <location>
        <begin position="1"/>
        <end position="63"/>
    </location>
</feature>
<keyword evidence="6" id="KW-0378">Hydrolase</keyword>
<evidence type="ECO:0000256" key="9">
    <source>
        <dbReference type="ARBA" id="ARBA00023098"/>
    </source>
</evidence>
<comment type="subcellular location">
    <subcellularLocation>
        <location evidence="2">Plastid</location>
        <location evidence="2">Chloroplast</location>
    </subcellularLocation>
</comment>
<evidence type="ECO:0000256" key="2">
    <source>
        <dbReference type="ARBA" id="ARBA00004229"/>
    </source>
</evidence>
<keyword evidence="7" id="KW-0809">Transit peptide</keyword>
<evidence type="ECO:0000313" key="13">
    <source>
        <dbReference type="Proteomes" id="UP001497457"/>
    </source>
</evidence>
<dbReference type="GO" id="GO:0009507">
    <property type="term" value="C:chloroplast"/>
    <property type="evidence" value="ECO:0007669"/>
    <property type="project" value="UniProtKB-SubCell"/>
</dbReference>
<keyword evidence="13" id="KW-1185">Reference proteome</keyword>
<reference evidence="13" key="1">
    <citation type="submission" date="2024-06" db="EMBL/GenBank/DDBJ databases">
        <authorList>
            <person name="Ryan C."/>
        </authorList>
    </citation>
    <scope>NUCLEOTIDE SEQUENCE [LARGE SCALE GENOMIC DNA]</scope>
</reference>
<feature type="compositionally biased region" description="Low complexity" evidence="10">
    <location>
        <begin position="11"/>
        <end position="21"/>
    </location>
</feature>
<name>A0ABC8W0B1_9POAL</name>
<feature type="compositionally biased region" description="Basic and acidic residues" evidence="10">
    <location>
        <begin position="541"/>
        <end position="550"/>
    </location>
</feature>
<evidence type="ECO:0000259" key="11">
    <source>
        <dbReference type="Pfam" id="PF01764"/>
    </source>
</evidence>
<dbReference type="InterPro" id="IPR002921">
    <property type="entry name" value="Fungal_lipase-type"/>
</dbReference>
<accession>A0ABC8W0B1</accession>
<dbReference type="SUPFAM" id="SSF53474">
    <property type="entry name" value="alpha/beta-Hydrolases"/>
    <property type="match status" value="1"/>
</dbReference>
<feature type="region of interest" description="Disordered" evidence="10">
    <location>
        <begin position="541"/>
        <end position="612"/>
    </location>
</feature>
<evidence type="ECO:0000256" key="4">
    <source>
        <dbReference type="ARBA" id="ARBA00022528"/>
    </source>
</evidence>
<evidence type="ECO:0000256" key="8">
    <source>
        <dbReference type="ARBA" id="ARBA00022963"/>
    </source>
</evidence>
<evidence type="ECO:0000256" key="10">
    <source>
        <dbReference type="SAM" id="MobiDB-lite"/>
    </source>
</evidence>
<dbReference type="GO" id="GO:0016042">
    <property type="term" value="P:lipid catabolic process"/>
    <property type="evidence" value="ECO:0007669"/>
    <property type="project" value="UniProtKB-KW"/>
</dbReference>
<sequence length="612" mass="69221">MAPLPCRDLPARLPTTLPPRRGTAHPQLSFLRAPPAPPRPLTTTATTSSSTPRLRPSAATTRDDAAVASLVGHLEHDVPAHGHHHQHRDDVLPEDEEEEDLHLLEDDAWRHRRKQHEAELPARWREIHGRDDWAGLLDPMDPLLRSELIRYGELAQACYDAFDYDPSSRYCGSCKHPRRDFFDRLGMPDAARGYAVSRYLYATSNFRFPSIFPQSRAGAKIWSQSANWIGYVAVSTDEESARLGRRDVAIAWRGTVTRLEWVSDLMDFLRSVADEGIPCPDPEVKVLAGFADLYTDRDPGCRFCKYSAREQVLMEVRRLVARYAARGEDVSITVTGHSLGSALAMLSAYDIAESGANVFVAGDGGGEIVRAPVCVYSFAGPRVGNAAFKRRFEEELGVKALRVVNVHDNVTRMPGILLNERAPEAVRRVAERLLRVPWCYSHVGVELALDHKRSPFLKDTLDPACYHDLEAHLHLIDGYHGRGERFVLASGRDPALVNKACDFLKDHHGVPPCWRQDENKGMVRGRDGRWVQPDRHGWHLDDHDHHDDPHHHHHHHQSHHHDAGDHHYHHRSSSHRREGHGGADDGARRHDDDQQHGHDLRSHRPSKQRDNI</sequence>
<dbReference type="EMBL" id="OZ075121">
    <property type="protein sequence ID" value="CAL4900545.1"/>
    <property type="molecule type" value="Genomic_DNA"/>
</dbReference>
<dbReference type="Pfam" id="PF01764">
    <property type="entry name" value="Lipase_3"/>
    <property type="match status" value="1"/>
</dbReference>
<evidence type="ECO:0000256" key="5">
    <source>
        <dbReference type="ARBA" id="ARBA00022640"/>
    </source>
</evidence>
<evidence type="ECO:0000256" key="7">
    <source>
        <dbReference type="ARBA" id="ARBA00022946"/>
    </source>
</evidence>
<dbReference type="AlphaFoldDB" id="A0ABC8W0B1"/>
<dbReference type="PANTHER" id="PTHR31403:SF51">
    <property type="entry name" value="PHOSPHOLIPASE A1-IGAMMA2, CHLOROPLASTIC"/>
    <property type="match status" value="1"/>
</dbReference>
<protein>
    <recommendedName>
        <fullName evidence="11">Fungal lipase-type domain-containing protein</fullName>
    </recommendedName>
</protein>
<feature type="compositionally biased region" description="Basic and acidic residues" evidence="10">
    <location>
        <begin position="575"/>
        <end position="612"/>
    </location>
</feature>
<dbReference type="CDD" id="cd00519">
    <property type="entry name" value="Lipase_3"/>
    <property type="match status" value="1"/>
</dbReference>
<feature type="domain" description="Fungal lipase-type" evidence="11">
    <location>
        <begin position="250"/>
        <end position="416"/>
    </location>
</feature>
<keyword evidence="4" id="KW-0150">Chloroplast</keyword>
<evidence type="ECO:0000256" key="6">
    <source>
        <dbReference type="ARBA" id="ARBA00022801"/>
    </source>
</evidence>
<evidence type="ECO:0000256" key="3">
    <source>
        <dbReference type="ARBA" id="ARBA00010701"/>
    </source>
</evidence>
<dbReference type="InterPro" id="IPR029058">
    <property type="entry name" value="AB_hydrolase_fold"/>
</dbReference>
<comment type="function">
    <text evidence="1">Acylhydrolase that catalyzes the hydrolysis of phospholipids at the sn-1 position.</text>
</comment>
<comment type="similarity">
    <text evidence="3">Belongs to the AB hydrolase superfamily. Lipase family.</text>
</comment>
<reference evidence="12 13" key="2">
    <citation type="submission" date="2024-10" db="EMBL/GenBank/DDBJ databases">
        <authorList>
            <person name="Ryan C."/>
        </authorList>
    </citation>
    <scope>NUCLEOTIDE SEQUENCE [LARGE SCALE GENOMIC DNA]</scope>
</reference>
<dbReference type="GO" id="GO:0008970">
    <property type="term" value="F:phospholipase A1 activity"/>
    <property type="evidence" value="ECO:0007669"/>
    <property type="project" value="UniProtKB-ARBA"/>
</dbReference>
<gene>
    <name evidence="12" type="ORF">URODEC1_LOCUS8760</name>
</gene>
<dbReference type="Proteomes" id="UP001497457">
    <property type="component" value="Chromosome 11b"/>
</dbReference>